<keyword evidence="2" id="KW-1185">Reference proteome</keyword>
<dbReference type="AlphaFoldDB" id="A0A923PHU4"/>
<dbReference type="Proteomes" id="UP000650081">
    <property type="component" value="Unassembled WGS sequence"/>
</dbReference>
<dbReference type="PANTHER" id="PTHR11669">
    <property type="entry name" value="REPLICATION FACTOR C / DNA POLYMERASE III GAMMA-TAU SUBUNIT"/>
    <property type="match status" value="1"/>
</dbReference>
<evidence type="ECO:0000313" key="2">
    <source>
        <dbReference type="Proteomes" id="UP000650081"/>
    </source>
</evidence>
<sequence length="376" mass="41864">MHFDHLLHQPPGLLQLRQLAAADRLPHANLLLASPGGGGLAAALAIATLMLCENRQGAEGDSACGQCKACRKTSGYVHPDLHFAFPTIGPKVTSDTFLPQWRKALEETPYQEANDWLQRIGAENKQGNITREDCANILRKLHLKIFEGRYKVMLIWLPEYLGNEGNRLLKMIEEPPERTVFLLVTERIELILNTILSRCQLTKLAPPTADELSAGLVARGVSPVRATAAARLADGNFNLALTLADSEAASHGPRFLAWMRACFLGSAARLTEWTDEFASLGRENQKHFLRYALHFWREFLVLSVSDGAAERVRLPADELESARKMLPLIDHEQLADITTLLSECSEYVERNANPKILFLDAGIRIHQIIRRPKSAA</sequence>
<accession>A0A923PHU4</accession>
<protein>
    <recommendedName>
        <fullName evidence="3">DNA polymerase III subunit delta</fullName>
    </recommendedName>
</protein>
<comment type="caution">
    <text evidence="1">The sequence shown here is derived from an EMBL/GenBank/DDBJ whole genome shotgun (WGS) entry which is preliminary data.</text>
</comment>
<dbReference type="InterPro" id="IPR050238">
    <property type="entry name" value="DNA_Rep/Repair_Clamp_Loader"/>
</dbReference>
<proteinExistence type="predicted"/>
<evidence type="ECO:0008006" key="3">
    <source>
        <dbReference type="Google" id="ProtNLM"/>
    </source>
</evidence>
<reference evidence="1" key="1">
    <citation type="submission" date="2020-08" db="EMBL/GenBank/DDBJ databases">
        <title>Lewinella bacteria from marine environments.</title>
        <authorList>
            <person name="Zhong Y."/>
        </authorList>
    </citation>
    <scope>NUCLEOTIDE SEQUENCE</scope>
    <source>
        <strain evidence="1">KCTC 42187</strain>
    </source>
</reference>
<organism evidence="1 2">
    <name type="scientific">Neolewinella lacunae</name>
    <dbReference type="NCBI Taxonomy" id="1517758"/>
    <lineage>
        <taxon>Bacteria</taxon>
        <taxon>Pseudomonadati</taxon>
        <taxon>Bacteroidota</taxon>
        <taxon>Saprospiria</taxon>
        <taxon>Saprospirales</taxon>
        <taxon>Lewinellaceae</taxon>
        <taxon>Neolewinella</taxon>
    </lineage>
</organism>
<dbReference type="GO" id="GO:0006261">
    <property type="term" value="P:DNA-templated DNA replication"/>
    <property type="evidence" value="ECO:0007669"/>
    <property type="project" value="TreeGrafter"/>
</dbReference>
<dbReference type="SUPFAM" id="SSF52540">
    <property type="entry name" value="P-loop containing nucleoside triphosphate hydrolases"/>
    <property type="match status" value="1"/>
</dbReference>
<dbReference type="Pfam" id="PF13177">
    <property type="entry name" value="DNA_pol3_delta2"/>
    <property type="match status" value="1"/>
</dbReference>
<evidence type="ECO:0000313" key="1">
    <source>
        <dbReference type="EMBL" id="MBC6994403.1"/>
    </source>
</evidence>
<name>A0A923PHU4_9BACT</name>
<dbReference type="EMBL" id="JACSIT010000098">
    <property type="protein sequence ID" value="MBC6994403.1"/>
    <property type="molecule type" value="Genomic_DNA"/>
</dbReference>
<dbReference type="RefSeq" id="WP_187466479.1">
    <property type="nucleotide sequence ID" value="NZ_JACSIT010000098.1"/>
</dbReference>
<dbReference type="InterPro" id="IPR027417">
    <property type="entry name" value="P-loop_NTPase"/>
</dbReference>
<dbReference type="PANTHER" id="PTHR11669:SF8">
    <property type="entry name" value="DNA POLYMERASE III SUBUNIT DELTA"/>
    <property type="match status" value="1"/>
</dbReference>
<gene>
    <name evidence="1" type="ORF">H9S92_09525</name>
</gene>
<dbReference type="Gene3D" id="3.40.50.300">
    <property type="entry name" value="P-loop containing nucleotide triphosphate hydrolases"/>
    <property type="match status" value="1"/>
</dbReference>